<organism evidence="1">
    <name type="scientific">Arundo donax</name>
    <name type="common">Giant reed</name>
    <name type="synonym">Donax arundinaceus</name>
    <dbReference type="NCBI Taxonomy" id="35708"/>
    <lineage>
        <taxon>Eukaryota</taxon>
        <taxon>Viridiplantae</taxon>
        <taxon>Streptophyta</taxon>
        <taxon>Embryophyta</taxon>
        <taxon>Tracheophyta</taxon>
        <taxon>Spermatophyta</taxon>
        <taxon>Magnoliopsida</taxon>
        <taxon>Liliopsida</taxon>
        <taxon>Poales</taxon>
        <taxon>Poaceae</taxon>
        <taxon>PACMAD clade</taxon>
        <taxon>Arundinoideae</taxon>
        <taxon>Arundineae</taxon>
        <taxon>Arundo</taxon>
    </lineage>
</organism>
<accession>A0A0A9B346</accession>
<sequence length="151" mass="17642">MRINMQTRYVITMKTEWSEEAWLIKKMSHCQMLLVSRYSIQLIHDIVESTSLLVHCFPMPLNSVILNQILHTVAEVVSHPHHHIKTFLIPGQCMLIKKSLHNLVDGVVRRPCLGQLFVRVEHRIRICREVPCAHFLLAVVEDVHHLRHPLL</sequence>
<evidence type="ECO:0000313" key="1">
    <source>
        <dbReference type="EMBL" id="JAD57791.1"/>
    </source>
</evidence>
<reference evidence="1" key="2">
    <citation type="journal article" date="2015" name="Data Brief">
        <title>Shoot transcriptome of the giant reed, Arundo donax.</title>
        <authorList>
            <person name="Barrero R.A."/>
            <person name="Guerrero F.D."/>
            <person name="Moolhuijzen P."/>
            <person name="Goolsby J.A."/>
            <person name="Tidwell J."/>
            <person name="Bellgard S.E."/>
            <person name="Bellgard M.I."/>
        </authorList>
    </citation>
    <scope>NUCLEOTIDE SEQUENCE</scope>
    <source>
        <tissue evidence="1">Shoot tissue taken approximately 20 cm above the soil surface</tissue>
    </source>
</reference>
<name>A0A0A9B346_ARUDO</name>
<dbReference type="AlphaFoldDB" id="A0A0A9B346"/>
<protein>
    <submittedName>
        <fullName evidence="1">Uncharacterized protein</fullName>
    </submittedName>
</protein>
<dbReference type="EMBL" id="GBRH01240104">
    <property type="protein sequence ID" value="JAD57791.1"/>
    <property type="molecule type" value="Transcribed_RNA"/>
</dbReference>
<reference evidence="1" key="1">
    <citation type="submission" date="2014-09" db="EMBL/GenBank/DDBJ databases">
        <authorList>
            <person name="Magalhaes I.L.F."/>
            <person name="Oliveira U."/>
            <person name="Santos F.R."/>
            <person name="Vidigal T.H.D.A."/>
            <person name="Brescovit A.D."/>
            <person name="Santos A.J."/>
        </authorList>
    </citation>
    <scope>NUCLEOTIDE SEQUENCE</scope>
    <source>
        <tissue evidence="1">Shoot tissue taken approximately 20 cm above the soil surface</tissue>
    </source>
</reference>
<proteinExistence type="predicted"/>